<accession>A0A9D2J409</accession>
<dbReference type="Proteomes" id="UP000824037">
    <property type="component" value="Unassembled WGS sequence"/>
</dbReference>
<reference evidence="1" key="1">
    <citation type="journal article" date="2021" name="PeerJ">
        <title>Extensive microbial diversity within the chicken gut microbiome revealed by metagenomics and culture.</title>
        <authorList>
            <person name="Gilroy R."/>
            <person name="Ravi A."/>
            <person name="Getino M."/>
            <person name="Pursley I."/>
            <person name="Horton D.L."/>
            <person name="Alikhan N.F."/>
            <person name="Baker D."/>
            <person name="Gharbi K."/>
            <person name="Hall N."/>
            <person name="Watson M."/>
            <person name="Adriaenssens E.M."/>
            <person name="Foster-Nyarko E."/>
            <person name="Jarju S."/>
            <person name="Secka A."/>
            <person name="Antonio M."/>
            <person name="Oren A."/>
            <person name="Chaudhuri R.R."/>
            <person name="La Ragione R."/>
            <person name="Hildebrand F."/>
            <person name="Pallen M.J."/>
        </authorList>
    </citation>
    <scope>NUCLEOTIDE SEQUENCE</scope>
    <source>
        <strain evidence="1">ChiGjej4B4-7305</strain>
    </source>
</reference>
<gene>
    <name evidence="1" type="ORF">H9815_10355</name>
</gene>
<organism evidence="1 2">
    <name type="scientific">Candidatus Ruania gallistercoris</name>
    <dbReference type="NCBI Taxonomy" id="2838746"/>
    <lineage>
        <taxon>Bacteria</taxon>
        <taxon>Bacillati</taxon>
        <taxon>Actinomycetota</taxon>
        <taxon>Actinomycetes</taxon>
        <taxon>Micrococcales</taxon>
        <taxon>Ruaniaceae</taxon>
        <taxon>Ruania</taxon>
    </lineage>
</organism>
<name>A0A9D2J409_9MICO</name>
<evidence type="ECO:0000313" key="1">
    <source>
        <dbReference type="EMBL" id="HIZ36170.1"/>
    </source>
</evidence>
<dbReference type="AlphaFoldDB" id="A0A9D2J409"/>
<proteinExistence type="predicted"/>
<sequence>MTADDPGRRAPVLVGANPGLQLFDAGEVCSGYVSVWRVDWSRSHGTGTALVLWQPTGVRVLGSNLELARWLAEDFTRHFPELDGLDWPQPQYEQVPVTATIDLARGLHARAGDIEVQLSEVLDVRSVATDDFRLGAVAHTLRLVLGPCQQGQVSIAGRQLEGQVRRSGTARRPSSSAFLAEAEVWSRQL</sequence>
<reference evidence="1" key="2">
    <citation type="submission" date="2021-04" db="EMBL/GenBank/DDBJ databases">
        <authorList>
            <person name="Gilroy R."/>
        </authorList>
    </citation>
    <scope>NUCLEOTIDE SEQUENCE</scope>
    <source>
        <strain evidence="1">ChiGjej4B4-7305</strain>
    </source>
</reference>
<evidence type="ECO:0000313" key="2">
    <source>
        <dbReference type="Proteomes" id="UP000824037"/>
    </source>
</evidence>
<protein>
    <submittedName>
        <fullName evidence="1">Uncharacterized protein</fullName>
    </submittedName>
</protein>
<comment type="caution">
    <text evidence="1">The sequence shown here is derived from an EMBL/GenBank/DDBJ whole genome shotgun (WGS) entry which is preliminary data.</text>
</comment>
<dbReference type="EMBL" id="DXBY01000173">
    <property type="protein sequence ID" value="HIZ36170.1"/>
    <property type="molecule type" value="Genomic_DNA"/>
</dbReference>